<keyword evidence="2" id="KW-1185">Reference proteome</keyword>
<dbReference type="Proteomes" id="UP000068382">
    <property type="component" value="Unassembled WGS sequence"/>
</dbReference>
<name>A0A132BT48_9RHOB</name>
<evidence type="ECO:0000313" key="1">
    <source>
        <dbReference type="EMBL" id="KUP91386.1"/>
    </source>
</evidence>
<accession>A0A132BT48</accession>
<dbReference type="OrthoDB" id="791062at2"/>
<evidence type="ECO:0000313" key="2">
    <source>
        <dbReference type="Proteomes" id="UP000068382"/>
    </source>
</evidence>
<dbReference type="RefSeq" id="WP_068247247.1">
    <property type="nucleotide sequence ID" value="NZ_LPUY01000096.1"/>
</dbReference>
<comment type="caution">
    <text evidence="1">The sequence shown here is derived from an EMBL/GenBank/DDBJ whole genome shotgun (WGS) entry which is preliminary data.</text>
</comment>
<proteinExistence type="predicted"/>
<gene>
    <name evidence="1" type="ORF">TRIHO_37220</name>
</gene>
<reference evidence="1 2" key="1">
    <citation type="submission" date="2015-12" db="EMBL/GenBank/DDBJ databases">
        <title>Genome sequence of the marine Rhodobacteraceae strain O3.65, Candidatus Tritonibacter horizontis.</title>
        <authorList>
            <person name="Poehlein A."/>
            <person name="Giebel H.A."/>
            <person name="Voget S."/>
            <person name="Brinkhoff T."/>
        </authorList>
    </citation>
    <scope>NUCLEOTIDE SEQUENCE [LARGE SCALE GENOMIC DNA]</scope>
    <source>
        <strain evidence="1 2">O3.65</strain>
    </source>
</reference>
<dbReference type="AlphaFoldDB" id="A0A132BT48"/>
<dbReference type="EMBL" id="LPUY01000096">
    <property type="protein sequence ID" value="KUP91386.1"/>
    <property type="molecule type" value="Genomic_DNA"/>
</dbReference>
<dbReference type="PATRIC" id="fig|1768241.3.peg.3883"/>
<organism evidence="1 2">
    <name type="scientific">Tritonibacter horizontis</name>
    <dbReference type="NCBI Taxonomy" id="1768241"/>
    <lineage>
        <taxon>Bacteria</taxon>
        <taxon>Pseudomonadati</taxon>
        <taxon>Pseudomonadota</taxon>
        <taxon>Alphaproteobacteria</taxon>
        <taxon>Rhodobacterales</taxon>
        <taxon>Paracoccaceae</taxon>
        <taxon>Tritonibacter</taxon>
    </lineage>
</organism>
<protein>
    <recommendedName>
        <fullName evidence="3">Antitoxin of toxin-antitoxin stability system</fullName>
    </recommendedName>
</protein>
<sequence length="214" mass="24666">MPEVICTTVYQFPELSDAAKEKARSWYRELGPHDDWWDTVYEDFERICDILGVRLKTTPVRLMGGETRAKPCIWFSGFWSQGDGASFEGYFGHAKGVAARIRDYAPTDATLHGIADRLQAIQRRNFYQLAAEVSHRGRYYHEYTMSVDVTRDSPTWQPPTEDAEETVTEALRDLARWLYRQLQSEYDHLTSDESVEDGIIANEYTFTAGGRRFG</sequence>
<evidence type="ECO:0008006" key="3">
    <source>
        <dbReference type="Google" id="ProtNLM"/>
    </source>
</evidence>